<evidence type="ECO:0000256" key="2">
    <source>
        <dbReference type="ARBA" id="ARBA00022670"/>
    </source>
</evidence>
<feature type="compositionally biased region" description="Acidic residues" evidence="6">
    <location>
        <begin position="651"/>
        <end position="660"/>
    </location>
</feature>
<dbReference type="PROSITE" id="PS50106">
    <property type="entry name" value="PDZ"/>
    <property type="match status" value="1"/>
</dbReference>
<dbReference type="SMART" id="SM00228">
    <property type="entry name" value="PDZ"/>
    <property type="match status" value="1"/>
</dbReference>
<dbReference type="InterPro" id="IPR020992">
    <property type="entry name" value="Tail_Prtase_C"/>
</dbReference>
<dbReference type="Gene3D" id="3.30.750.44">
    <property type="match status" value="1"/>
</dbReference>
<dbReference type="PANTHER" id="PTHR32060:SF22">
    <property type="entry name" value="CARBOXYL-TERMINAL-PROCESSING PEPTIDASE 3, CHLOROPLASTIC"/>
    <property type="match status" value="1"/>
</dbReference>
<dbReference type="NCBIfam" id="TIGR00225">
    <property type="entry name" value="prc"/>
    <property type="match status" value="1"/>
</dbReference>
<dbReference type="InterPro" id="IPR040573">
    <property type="entry name" value="TSP_N"/>
</dbReference>
<keyword evidence="3 5" id="KW-0378">Hydrolase</keyword>
<sequence>MSSFSIRPVFVTCLAVFLLLCSSPCHAVGKDTRSVLEPTELQQEAEKYISRYLRQHHFRRVPVNDSLSLEILRRYLDELDHSKSYFLKGDVDRFTRQYGKRIDDQFLAGSAEAGFAVYNRFLEQARTKMAFMSSLLDTASFDFNRRETLDIKREDASWPLDEEELRDLWRKEVKYQLLNMKYSGEEENARDVLSKRYRNRLSLLRQQTSEDAFRVYSNALTTSFDPHTNYFSPMDFENFQIDMSRSLEGIGAKLQLENEYTVVNEVIPGGPAFKGKQLKKGDRIIGVGQGQNGDIRDIVGWRISDVVQLIRGKKGTTVRLKVLPVSQGGKGPSKIISIVRDEVTLEEQSARKSVIEHEGRTIGVITVPAFYLDFEGQKQNKPGYKSTSRDVENIIGELRKQGVDGIVLDLRNNGGGALEEAVKLTGLFIPAGPVVQIRNSQGGRLVLRDEDPAVRYDGPLAVLVNRYSASASEILAAAIQDYGRGLVIGGRTFGKGTVQSILKINRPFNFFYKTDDLGQLKLTVAKFYRITGESTQHLGVTPDLVFPSMIDSEVVGEDTYPSSLPWDRISPADYEASGNLSEQDIETLRERYLKRLGSDPLYSTYVADLDSLREFRRKHVVSLYEPVFRTELEQVQDFEASWEQGSGGEGTDGEDGEEQNDILLSHAAAVVAEMASLDERPLPAGDDPAPWTGGKE</sequence>
<feature type="domain" description="PDZ" evidence="8">
    <location>
        <begin position="240"/>
        <end position="311"/>
    </location>
</feature>
<evidence type="ECO:0000256" key="3">
    <source>
        <dbReference type="ARBA" id="ARBA00022801"/>
    </source>
</evidence>
<dbReference type="Gene3D" id="3.90.226.10">
    <property type="entry name" value="2-enoyl-CoA Hydratase, Chain A, domain 1"/>
    <property type="match status" value="1"/>
</dbReference>
<evidence type="ECO:0000256" key="7">
    <source>
        <dbReference type="SAM" id="SignalP"/>
    </source>
</evidence>
<dbReference type="InterPro" id="IPR036034">
    <property type="entry name" value="PDZ_sf"/>
</dbReference>
<feature type="chain" id="PRO_5047485586" evidence="7">
    <location>
        <begin position="28"/>
        <end position="696"/>
    </location>
</feature>
<keyword evidence="4 5" id="KW-0720">Serine protease</keyword>
<evidence type="ECO:0000256" key="1">
    <source>
        <dbReference type="ARBA" id="ARBA00009179"/>
    </source>
</evidence>
<gene>
    <name evidence="9" type="ORF">INT08_01850</name>
</gene>
<evidence type="ECO:0000259" key="8">
    <source>
        <dbReference type="PROSITE" id="PS50106"/>
    </source>
</evidence>
<comment type="caution">
    <text evidence="9">The sequence shown here is derived from an EMBL/GenBank/DDBJ whole genome shotgun (WGS) entry which is preliminary data.</text>
</comment>
<accession>A0ABR9XPH5</accession>
<dbReference type="InterPro" id="IPR005151">
    <property type="entry name" value="Tail-specific_protease"/>
</dbReference>
<dbReference type="Pfam" id="PF17804">
    <property type="entry name" value="TSP_NTD"/>
    <property type="match status" value="1"/>
</dbReference>
<evidence type="ECO:0000256" key="5">
    <source>
        <dbReference type="RuleBase" id="RU004404"/>
    </source>
</evidence>
<dbReference type="InterPro" id="IPR001478">
    <property type="entry name" value="PDZ"/>
</dbReference>
<dbReference type="EMBL" id="JADGII010000002">
    <property type="protein sequence ID" value="MBF0635928.1"/>
    <property type="molecule type" value="Genomic_DNA"/>
</dbReference>
<dbReference type="Pfam" id="PF11818">
    <property type="entry name" value="DUF3340"/>
    <property type="match status" value="1"/>
</dbReference>
<dbReference type="Gene3D" id="2.30.42.10">
    <property type="match status" value="1"/>
</dbReference>
<comment type="similarity">
    <text evidence="1 5">Belongs to the peptidase S41A family.</text>
</comment>
<evidence type="ECO:0000313" key="10">
    <source>
        <dbReference type="Proteomes" id="UP000619838"/>
    </source>
</evidence>
<dbReference type="CDD" id="cd07560">
    <property type="entry name" value="Peptidase_S41_CPP"/>
    <property type="match status" value="1"/>
</dbReference>
<dbReference type="InterPro" id="IPR004447">
    <property type="entry name" value="Peptidase_S41A"/>
</dbReference>
<dbReference type="InterPro" id="IPR029045">
    <property type="entry name" value="ClpP/crotonase-like_dom_sf"/>
</dbReference>
<keyword evidence="10" id="KW-1185">Reference proteome</keyword>
<evidence type="ECO:0000256" key="6">
    <source>
        <dbReference type="SAM" id="MobiDB-lite"/>
    </source>
</evidence>
<name>A0ABR9XPH5_9CHLB</name>
<feature type="region of interest" description="Disordered" evidence="6">
    <location>
        <begin position="675"/>
        <end position="696"/>
    </location>
</feature>
<dbReference type="Pfam" id="PF03572">
    <property type="entry name" value="Peptidase_S41"/>
    <property type="match status" value="1"/>
</dbReference>
<feature type="signal peptide" evidence="7">
    <location>
        <begin position="1"/>
        <end position="27"/>
    </location>
</feature>
<dbReference type="SMART" id="SM00245">
    <property type="entry name" value="TSPc"/>
    <property type="match status" value="1"/>
</dbReference>
<dbReference type="PANTHER" id="PTHR32060">
    <property type="entry name" value="TAIL-SPECIFIC PROTEASE"/>
    <property type="match status" value="1"/>
</dbReference>
<organism evidence="9 10">
    <name type="scientific">Prosthecochloris ethylica</name>
    <dbReference type="NCBI Taxonomy" id="2743976"/>
    <lineage>
        <taxon>Bacteria</taxon>
        <taxon>Pseudomonadati</taxon>
        <taxon>Chlorobiota</taxon>
        <taxon>Chlorobiia</taxon>
        <taxon>Chlorobiales</taxon>
        <taxon>Chlorobiaceae</taxon>
        <taxon>Prosthecochloris</taxon>
    </lineage>
</organism>
<feature type="region of interest" description="Disordered" evidence="6">
    <location>
        <begin position="642"/>
        <end position="663"/>
    </location>
</feature>
<keyword evidence="7" id="KW-0732">Signal</keyword>
<proteinExistence type="inferred from homology"/>
<dbReference type="Pfam" id="PF00595">
    <property type="entry name" value="PDZ"/>
    <property type="match status" value="1"/>
</dbReference>
<dbReference type="SUPFAM" id="SSF50156">
    <property type="entry name" value="PDZ domain-like"/>
    <property type="match status" value="1"/>
</dbReference>
<dbReference type="Proteomes" id="UP000619838">
    <property type="component" value="Unassembled WGS sequence"/>
</dbReference>
<protein>
    <submittedName>
        <fullName evidence="9">Carboxy terminal-processing peptidase</fullName>
    </submittedName>
</protein>
<evidence type="ECO:0000313" key="9">
    <source>
        <dbReference type="EMBL" id="MBF0635928.1"/>
    </source>
</evidence>
<dbReference type="SUPFAM" id="SSF52096">
    <property type="entry name" value="ClpP/crotonase"/>
    <property type="match status" value="1"/>
</dbReference>
<dbReference type="CDD" id="cd06782">
    <property type="entry name" value="cpPDZ_CPP-like"/>
    <property type="match status" value="1"/>
</dbReference>
<evidence type="ECO:0000256" key="4">
    <source>
        <dbReference type="ARBA" id="ARBA00022825"/>
    </source>
</evidence>
<reference evidence="9 10" key="1">
    <citation type="journal article" date="2020" name="Microorganisms">
        <title>Simultaneous Genome Sequencing of Prosthecochloris ethylica and Desulfuromonas acetoxidans within a Syntrophic Mixture Reveals Unique Pili and Protein Interactions.</title>
        <authorList>
            <person name="Kyndt J.A."/>
            <person name="Van Beeumen J.J."/>
            <person name="Meyer T.E."/>
        </authorList>
    </citation>
    <scope>NUCLEOTIDE SEQUENCE [LARGE SCALE GENOMIC DNA]</scope>
    <source>
        <strain evidence="9 10">N3</strain>
    </source>
</reference>
<keyword evidence="2 5" id="KW-0645">Protease</keyword>